<evidence type="ECO:0000313" key="2">
    <source>
        <dbReference type="Proteomes" id="UP000238338"/>
    </source>
</evidence>
<dbReference type="RefSeq" id="WP_105515232.1">
    <property type="nucleotide sequence ID" value="NZ_PVEP01000005.1"/>
</dbReference>
<evidence type="ECO:0000313" key="1">
    <source>
        <dbReference type="EMBL" id="PQV56389.1"/>
    </source>
</evidence>
<dbReference type="EMBL" id="PVEP01000005">
    <property type="protein sequence ID" value="PQV56389.1"/>
    <property type="molecule type" value="Genomic_DNA"/>
</dbReference>
<proteinExistence type="predicted"/>
<organism evidence="1 2">
    <name type="scientific">Albidovulum denitrificans</name>
    <dbReference type="NCBI Taxonomy" id="404881"/>
    <lineage>
        <taxon>Bacteria</taxon>
        <taxon>Pseudomonadati</taxon>
        <taxon>Pseudomonadota</taxon>
        <taxon>Alphaproteobacteria</taxon>
        <taxon>Rhodobacterales</taxon>
        <taxon>Paracoccaceae</taxon>
        <taxon>Albidovulum</taxon>
    </lineage>
</organism>
<keyword evidence="2" id="KW-1185">Reference proteome</keyword>
<comment type="caution">
    <text evidence="1">The sequence shown here is derived from an EMBL/GenBank/DDBJ whole genome shotgun (WGS) entry which is preliminary data.</text>
</comment>
<dbReference type="AlphaFoldDB" id="A0A2S8S6E5"/>
<reference evidence="1 2" key="1">
    <citation type="submission" date="2018-02" db="EMBL/GenBank/DDBJ databases">
        <title>Genomic Encyclopedia of Archaeal and Bacterial Type Strains, Phase II (KMG-II): from individual species to whole genera.</title>
        <authorList>
            <person name="Goeker M."/>
        </authorList>
    </citation>
    <scope>NUCLEOTIDE SEQUENCE [LARGE SCALE GENOMIC DNA]</scope>
    <source>
        <strain evidence="1 2">DSM 18921</strain>
    </source>
</reference>
<name>A0A2S8S6E5_9RHOB</name>
<accession>A0A2S8S6E5</accession>
<dbReference type="Proteomes" id="UP000238338">
    <property type="component" value="Unassembled WGS sequence"/>
</dbReference>
<gene>
    <name evidence="1" type="ORF">LX70_02655</name>
</gene>
<sequence length="78" mass="8689">MTSTAWVMYDDFGHDGCGEPMAIWLSKPSPDAVRHARKKNGAIHDVDDQMAREVVETGQAQRGFGWTICLVQLEISEP</sequence>
<protein>
    <submittedName>
        <fullName evidence="1">Uncharacterized protein</fullName>
    </submittedName>
</protein>